<evidence type="ECO:0000256" key="5">
    <source>
        <dbReference type="ARBA" id="ARBA00023002"/>
    </source>
</evidence>
<evidence type="ECO:0000313" key="9">
    <source>
        <dbReference type="EMBL" id="MFF3573796.1"/>
    </source>
</evidence>
<evidence type="ECO:0000256" key="7">
    <source>
        <dbReference type="ARBA" id="ARBA00023033"/>
    </source>
</evidence>
<dbReference type="EMBL" id="JBIAQY010000021">
    <property type="protein sequence ID" value="MFF3573796.1"/>
    <property type="molecule type" value="Genomic_DNA"/>
</dbReference>
<proteinExistence type="inferred from homology"/>
<keyword evidence="7 8" id="KW-0503">Monooxygenase</keyword>
<dbReference type="InterPro" id="IPR002397">
    <property type="entry name" value="Cyt_P450_B"/>
</dbReference>
<dbReference type="InterPro" id="IPR001128">
    <property type="entry name" value="Cyt_P450"/>
</dbReference>
<evidence type="ECO:0000256" key="8">
    <source>
        <dbReference type="RuleBase" id="RU000461"/>
    </source>
</evidence>
<reference evidence="9 10" key="1">
    <citation type="submission" date="2024-10" db="EMBL/GenBank/DDBJ databases">
        <title>The Natural Products Discovery Center: Release of the First 8490 Sequenced Strains for Exploring Actinobacteria Biosynthetic Diversity.</title>
        <authorList>
            <person name="Kalkreuter E."/>
            <person name="Kautsar S.A."/>
            <person name="Yang D."/>
            <person name="Bader C.D."/>
            <person name="Teijaro C.N."/>
            <person name="Fluegel L."/>
            <person name="Davis C.M."/>
            <person name="Simpson J.R."/>
            <person name="Lauterbach L."/>
            <person name="Steele A.D."/>
            <person name="Gui C."/>
            <person name="Meng S."/>
            <person name="Li G."/>
            <person name="Viehrig K."/>
            <person name="Ye F."/>
            <person name="Su P."/>
            <person name="Kiefer A.F."/>
            <person name="Nichols A."/>
            <person name="Cepeda A.J."/>
            <person name="Yan W."/>
            <person name="Fan B."/>
            <person name="Jiang Y."/>
            <person name="Adhikari A."/>
            <person name="Zheng C.-J."/>
            <person name="Schuster L."/>
            <person name="Cowan T.M."/>
            <person name="Smanski M.J."/>
            <person name="Chevrette M.G."/>
            <person name="De Carvalho L.P.S."/>
            <person name="Shen B."/>
        </authorList>
    </citation>
    <scope>NUCLEOTIDE SEQUENCE [LARGE SCALE GENOMIC DNA]</scope>
    <source>
        <strain evidence="9 10">NPDC002593</strain>
    </source>
</reference>
<keyword evidence="3 8" id="KW-0349">Heme</keyword>
<dbReference type="PROSITE" id="PS00086">
    <property type="entry name" value="CYTOCHROME_P450"/>
    <property type="match status" value="1"/>
</dbReference>
<dbReference type="CDD" id="cd11033">
    <property type="entry name" value="CYP142-like"/>
    <property type="match status" value="1"/>
</dbReference>
<protein>
    <submittedName>
        <fullName evidence="9">Cytochrome P450</fullName>
    </submittedName>
</protein>
<dbReference type="SUPFAM" id="SSF48264">
    <property type="entry name" value="Cytochrome P450"/>
    <property type="match status" value="1"/>
</dbReference>
<dbReference type="Proteomes" id="UP001601992">
    <property type="component" value="Unassembled WGS sequence"/>
</dbReference>
<name>A0ABW6SBV8_9NOCA</name>
<keyword evidence="4 8" id="KW-0479">Metal-binding</keyword>
<dbReference type="Pfam" id="PF00067">
    <property type="entry name" value="p450"/>
    <property type="match status" value="1"/>
</dbReference>
<organism evidence="9 10">
    <name type="scientific">Nocardia jiangxiensis</name>
    <dbReference type="NCBI Taxonomy" id="282685"/>
    <lineage>
        <taxon>Bacteria</taxon>
        <taxon>Bacillati</taxon>
        <taxon>Actinomycetota</taxon>
        <taxon>Actinomycetes</taxon>
        <taxon>Mycobacteriales</taxon>
        <taxon>Nocardiaceae</taxon>
        <taxon>Nocardia</taxon>
    </lineage>
</organism>
<evidence type="ECO:0000256" key="1">
    <source>
        <dbReference type="ARBA" id="ARBA00001971"/>
    </source>
</evidence>
<dbReference type="RefSeq" id="WP_387406573.1">
    <property type="nucleotide sequence ID" value="NZ_JBIAQY010000021.1"/>
</dbReference>
<keyword evidence="5 8" id="KW-0560">Oxidoreductase</keyword>
<evidence type="ECO:0000256" key="4">
    <source>
        <dbReference type="ARBA" id="ARBA00022723"/>
    </source>
</evidence>
<keyword evidence="10" id="KW-1185">Reference proteome</keyword>
<evidence type="ECO:0000256" key="3">
    <source>
        <dbReference type="ARBA" id="ARBA00022617"/>
    </source>
</evidence>
<evidence type="ECO:0000256" key="2">
    <source>
        <dbReference type="ARBA" id="ARBA00010617"/>
    </source>
</evidence>
<dbReference type="PANTHER" id="PTHR46696:SF4">
    <property type="entry name" value="BIOTIN BIOSYNTHESIS CYTOCHROME P450"/>
    <property type="match status" value="1"/>
</dbReference>
<evidence type="ECO:0000313" key="10">
    <source>
        <dbReference type="Proteomes" id="UP001601992"/>
    </source>
</evidence>
<comment type="cofactor">
    <cofactor evidence="1">
        <name>heme</name>
        <dbReference type="ChEBI" id="CHEBI:30413"/>
    </cofactor>
</comment>
<keyword evidence="6 8" id="KW-0408">Iron</keyword>
<evidence type="ECO:0000256" key="6">
    <source>
        <dbReference type="ARBA" id="ARBA00023004"/>
    </source>
</evidence>
<dbReference type="Gene3D" id="1.10.630.10">
    <property type="entry name" value="Cytochrome P450"/>
    <property type="match status" value="1"/>
</dbReference>
<sequence length="401" mass="45034">MVSPTTFEQIDLMDLSVFTSGRQYEMFARLRAHDGIHWNEEPHGPGFWSVVRYNDVKAVMMDQPRLSNAEGTLLQSRRAEGKLHSLHNMDDPRHAQLRKVAAPYMRGIRVQSWQQMIQDAIDGLLDEAEADERIDVVRDIAARLPMLVLGRVLGVPSQDCPLMVDWTNKLTTDDPEYLPDPAMRDQARDELIAYFRDLTERRRAEPGDDLTSVLAAGRIDGELLGWPDLAAYYVLLVAAGNETTRHLISGGIEALNAHPASWEALHAEPQLVSSAVEEMVRWVSPVTNIRRTAQEDLELFGRTVRAGEKVVAWFAGANRDETVFEDPETFRIDRSPNPHLGFGWGIHSCMGSHLARVETTALFAEIIRRGLTIRSEGEPVGVESNSFTGLKRLPAVVVRNR</sequence>
<dbReference type="InterPro" id="IPR017972">
    <property type="entry name" value="Cyt_P450_CS"/>
</dbReference>
<dbReference type="PRINTS" id="PR00359">
    <property type="entry name" value="BP450"/>
</dbReference>
<dbReference type="PANTHER" id="PTHR46696">
    <property type="entry name" value="P450, PUTATIVE (EUROFUNG)-RELATED"/>
    <property type="match status" value="1"/>
</dbReference>
<comment type="similarity">
    <text evidence="2 8">Belongs to the cytochrome P450 family.</text>
</comment>
<dbReference type="InterPro" id="IPR036396">
    <property type="entry name" value="Cyt_P450_sf"/>
</dbReference>
<gene>
    <name evidence="9" type="ORF">ACFYXQ_39175</name>
</gene>
<comment type="caution">
    <text evidence="9">The sequence shown here is derived from an EMBL/GenBank/DDBJ whole genome shotgun (WGS) entry which is preliminary data.</text>
</comment>
<accession>A0ABW6SBV8</accession>